<proteinExistence type="predicted"/>
<keyword evidence="3" id="KW-1185">Reference proteome</keyword>
<evidence type="ECO:0000313" key="3">
    <source>
        <dbReference type="Proteomes" id="UP001500897"/>
    </source>
</evidence>
<dbReference type="Proteomes" id="UP001500897">
    <property type="component" value="Unassembled WGS sequence"/>
</dbReference>
<keyword evidence="1" id="KW-0812">Transmembrane</keyword>
<evidence type="ECO:0008006" key="4">
    <source>
        <dbReference type="Google" id="ProtNLM"/>
    </source>
</evidence>
<evidence type="ECO:0000313" key="2">
    <source>
        <dbReference type="EMBL" id="GAA2119550.1"/>
    </source>
</evidence>
<sequence length="135" mass="14573">MFHLSAWVAPCIAIAALFLVFALAWYLSGAGEAPTGRHRTGVEIRKGRHRASATPAAAPTPVRPPNTLPVCSRFRHPLSLHALRRTIMPRLPLVHGPATRVAVRPAPRPAVTPRVMPLWTAYGAAAPSDRNENVA</sequence>
<feature type="transmembrane region" description="Helical" evidence="1">
    <location>
        <begin position="6"/>
        <end position="27"/>
    </location>
</feature>
<reference evidence="2 3" key="1">
    <citation type="journal article" date="2019" name="Int. J. Syst. Evol. Microbiol.">
        <title>The Global Catalogue of Microorganisms (GCM) 10K type strain sequencing project: providing services to taxonomists for standard genome sequencing and annotation.</title>
        <authorList>
            <consortium name="The Broad Institute Genomics Platform"/>
            <consortium name="The Broad Institute Genome Sequencing Center for Infectious Disease"/>
            <person name="Wu L."/>
            <person name="Ma J."/>
        </authorList>
    </citation>
    <scope>NUCLEOTIDE SEQUENCE [LARGE SCALE GENOMIC DNA]</scope>
    <source>
        <strain evidence="2 3">JCM 14559</strain>
    </source>
</reference>
<evidence type="ECO:0000256" key="1">
    <source>
        <dbReference type="SAM" id="Phobius"/>
    </source>
</evidence>
<keyword evidence="1" id="KW-1133">Transmembrane helix</keyword>
<dbReference type="RefSeq" id="WP_344557827.1">
    <property type="nucleotide sequence ID" value="NZ_BAAANS010000068.1"/>
</dbReference>
<accession>A0ABN2Y1L7</accession>
<organism evidence="2 3">
    <name type="scientific">Kitasatospora saccharophila</name>
    <dbReference type="NCBI Taxonomy" id="407973"/>
    <lineage>
        <taxon>Bacteria</taxon>
        <taxon>Bacillati</taxon>
        <taxon>Actinomycetota</taxon>
        <taxon>Actinomycetes</taxon>
        <taxon>Kitasatosporales</taxon>
        <taxon>Streptomycetaceae</taxon>
        <taxon>Kitasatospora</taxon>
    </lineage>
</organism>
<protein>
    <recommendedName>
        <fullName evidence="4">Secreted protein</fullName>
    </recommendedName>
</protein>
<name>A0ABN2Y1L7_9ACTN</name>
<dbReference type="EMBL" id="BAAANS010000068">
    <property type="protein sequence ID" value="GAA2119550.1"/>
    <property type="molecule type" value="Genomic_DNA"/>
</dbReference>
<gene>
    <name evidence="2" type="ORF">GCM10009759_67700</name>
</gene>
<comment type="caution">
    <text evidence="2">The sequence shown here is derived from an EMBL/GenBank/DDBJ whole genome shotgun (WGS) entry which is preliminary data.</text>
</comment>
<keyword evidence="1" id="KW-0472">Membrane</keyword>